<dbReference type="OMA" id="WANVEND"/>
<feature type="compositionally biased region" description="Polar residues" evidence="1">
    <location>
        <begin position="30"/>
        <end position="50"/>
    </location>
</feature>
<feature type="region of interest" description="Disordered" evidence="1">
    <location>
        <begin position="30"/>
        <end position="55"/>
    </location>
</feature>
<proteinExistence type="predicted"/>
<evidence type="ECO:0000313" key="3">
    <source>
        <dbReference type="Proteomes" id="UP000054270"/>
    </source>
</evidence>
<sequence length="151" mass="17235">MAARGKRYVEPRNRPFHDLFWDMTSRSMSPSTMLSESDPPQSRPHPTSNIHPDRRAMPLRMNHNTHTYLSVNVAHNSPFLATPDALSAMYPSLKYEGQVGELADVHLFSVPKEEWANVENDVLNGLEGMHGVLYVQVETPRQRVKRGEEEL</sequence>
<evidence type="ECO:0000313" key="2">
    <source>
        <dbReference type="EMBL" id="KJA19094.1"/>
    </source>
</evidence>
<dbReference type="Proteomes" id="UP000054270">
    <property type="component" value="Unassembled WGS sequence"/>
</dbReference>
<dbReference type="AlphaFoldDB" id="A0A0D2NJM8"/>
<reference evidence="3" key="1">
    <citation type="submission" date="2014-04" db="EMBL/GenBank/DDBJ databases">
        <title>Evolutionary Origins and Diversification of the Mycorrhizal Mutualists.</title>
        <authorList>
            <consortium name="DOE Joint Genome Institute"/>
            <consortium name="Mycorrhizal Genomics Consortium"/>
            <person name="Kohler A."/>
            <person name="Kuo A."/>
            <person name="Nagy L.G."/>
            <person name="Floudas D."/>
            <person name="Copeland A."/>
            <person name="Barry K.W."/>
            <person name="Cichocki N."/>
            <person name="Veneault-Fourrey C."/>
            <person name="LaButti K."/>
            <person name="Lindquist E.A."/>
            <person name="Lipzen A."/>
            <person name="Lundell T."/>
            <person name="Morin E."/>
            <person name="Murat C."/>
            <person name="Riley R."/>
            <person name="Ohm R."/>
            <person name="Sun H."/>
            <person name="Tunlid A."/>
            <person name="Henrissat B."/>
            <person name="Grigoriev I.V."/>
            <person name="Hibbett D.S."/>
            <person name="Martin F."/>
        </authorList>
    </citation>
    <scope>NUCLEOTIDE SEQUENCE [LARGE SCALE GENOMIC DNA]</scope>
    <source>
        <strain evidence="3">FD-334 SS-4</strain>
    </source>
</reference>
<name>A0A0D2NJM8_HYPSF</name>
<dbReference type="EMBL" id="KN817581">
    <property type="protein sequence ID" value="KJA19094.1"/>
    <property type="molecule type" value="Genomic_DNA"/>
</dbReference>
<gene>
    <name evidence="2" type="ORF">HYPSUDRAFT_217788</name>
</gene>
<dbReference type="OrthoDB" id="2585179at2759"/>
<keyword evidence="3" id="KW-1185">Reference proteome</keyword>
<protein>
    <submittedName>
        <fullName evidence="2">Uncharacterized protein</fullName>
    </submittedName>
</protein>
<evidence type="ECO:0000256" key="1">
    <source>
        <dbReference type="SAM" id="MobiDB-lite"/>
    </source>
</evidence>
<accession>A0A0D2NJM8</accession>
<organism evidence="2 3">
    <name type="scientific">Hypholoma sublateritium (strain FD-334 SS-4)</name>
    <dbReference type="NCBI Taxonomy" id="945553"/>
    <lineage>
        <taxon>Eukaryota</taxon>
        <taxon>Fungi</taxon>
        <taxon>Dikarya</taxon>
        <taxon>Basidiomycota</taxon>
        <taxon>Agaricomycotina</taxon>
        <taxon>Agaricomycetes</taxon>
        <taxon>Agaricomycetidae</taxon>
        <taxon>Agaricales</taxon>
        <taxon>Agaricineae</taxon>
        <taxon>Strophariaceae</taxon>
        <taxon>Hypholoma</taxon>
    </lineage>
</organism>